<accession>A0A0F9XQY5</accession>
<keyword evidence="1" id="KW-1133">Transmembrane helix</keyword>
<feature type="transmembrane region" description="Helical" evidence="1">
    <location>
        <begin position="588"/>
        <end position="607"/>
    </location>
</feature>
<dbReference type="EMBL" id="LAZR01000033">
    <property type="protein sequence ID" value="KKO01822.1"/>
    <property type="molecule type" value="Genomic_DNA"/>
</dbReference>
<keyword evidence="1" id="KW-0812">Transmembrane</keyword>
<reference evidence="2" key="1">
    <citation type="journal article" date="2015" name="Nature">
        <title>Complex archaea that bridge the gap between prokaryotes and eukaryotes.</title>
        <authorList>
            <person name="Spang A."/>
            <person name="Saw J.H."/>
            <person name="Jorgensen S.L."/>
            <person name="Zaremba-Niedzwiedzka K."/>
            <person name="Martijn J."/>
            <person name="Lind A.E."/>
            <person name="van Eijk R."/>
            <person name="Schleper C."/>
            <person name="Guy L."/>
            <person name="Ettema T.J."/>
        </authorList>
    </citation>
    <scope>NUCLEOTIDE SEQUENCE</scope>
</reference>
<dbReference type="AlphaFoldDB" id="A0A0F9XQY5"/>
<protein>
    <recommendedName>
        <fullName evidence="3">DotA/TraY family protein</fullName>
    </recommendedName>
</protein>
<proteinExistence type="predicted"/>
<feature type="transmembrane region" description="Helical" evidence="1">
    <location>
        <begin position="81"/>
        <end position="103"/>
    </location>
</feature>
<evidence type="ECO:0000313" key="2">
    <source>
        <dbReference type="EMBL" id="KKO01822.1"/>
    </source>
</evidence>
<gene>
    <name evidence="2" type="ORF">LCGC14_0111770</name>
</gene>
<comment type="caution">
    <text evidence="2">The sequence shown here is derived from an EMBL/GenBank/DDBJ whole genome shotgun (WGS) entry which is preliminary data.</text>
</comment>
<feature type="transmembrane region" description="Helical" evidence="1">
    <location>
        <begin position="705"/>
        <end position="726"/>
    </location>
</feature>
<keyword evidence="1" id="KW-0472">Membrane</keyword>
<feature type="transmembrane region" description="Helical" evidence="1">
    <location>
        <begin position="613"/>
        <end position="637"/>
    </location>
</feature>
<evidence type="ECO:0008006" key="3">
    <source>
        <dbReference type="Google" id="ProtNLM"/>
    </source>
</evidence>
<name>A0A0F9XQY5_9ZZZZ</name>
<dbReference type="NCBIfam" id="TIGR04346">
    <property type="entry name" value="DotA_TraY"/>
    <property type="match status" value="1"/>
</dbReference>
<dbReference type="InterPro" id="IPR027628">
    <property type="entry name" value="DotA_TraY"/>
</dbReference>
<organism evidence="2">
    <name type="scientific">marine sediment metagenome</name>
    <dbReference type="NCBI Taxonomy" id="412755"/>
    <lineage>
        <taxon>unclassified sequences</taxon>
        <taxon>metagenomes</taxon>
        <taxon>ecological metagenomes</taxon>
    </lineage>
</organism>
<evidence type="ECO:0000256" key="1">
    <source>
        <dbReference type="SAM" id="Phobius"/>
    </source>
</evidence>
<sequence length="816" mass="86324">MWRDNKMTRSGGLQEGLPVLLAIILAFAFVAMPEAAAAQPTTSSLWDFFGDGVGDPYSSVFLNQMFGPLFPSVTNASSPSIFAQIVAYFNVIVLLIGGLMFFYNVTVGVMQSAHEGQVLGQRWSSLWAPLRLVFAVGMLVPVNEGYNLAQSGVAYIVQGSTKMASAVWGTTASAVISGDLPIAAPVVNFDPELMATLYDQAACVTTLERQVNGANSSAHIVRRETSNEHFIGNTTAIDNGTDILDQGLCGSWTTPNTPEYLLKIVNSVAADPSDQPQEAVRNASIQDGRARELIQDYRSGHKDILDNAYAGMLEITEANYAQISTSSVPPASIGPRIAAVHEVANNELTALVNSMREKATSDDLGVTRARDNLLRRINGGDGCFSESGISGASDGREAMVGCYGEGWMGAGSWYILMAKLNNELSSLSEAVPNATRPGYSSVMANGGNASDIYHSANGSGFWRRNFTSGDTAGMPSRVETLAILGKYGDLFQTSSLELASFDYKLPTSMMAEISADAEGSSASFWDKIVGGSLNSMTRGFMDAFDPGNGGQDPMVGLIGLGHNLIHAGSAILVATAATGFFTGGGAAVALLPVYSILLSAGVSLSFIMPIMPFLYWVLAISGYFLLITEAIVAVNLWALSHLRMDGEGISGEAGRQGWLMVLALFMTPTLMVFGFIIGMLIFRIVSDLISAGLFYATSSIVGTSPIVWLFGTIGYTILTVTAYGLLLERSFSLVSEFPGRVMKWMGSEVQIGGGENMVKGAAAAGAVGVNTIGNQLEKGMGQTGKDGKFVKGVGMAGKLRVQGEKLRNRKGASEGS</sequence>
<feature type="transmembrane region" description="Helical" evidence="1">
    <location>
        <begin position="658"/>
        <end position="685"/>
    </location>
</feature>